<dbReference type="Gene3D" id="3.90.1200.10">
    <property type="match status" value="1"/>
</dbReference>
<feature type="domain" description="Aminoglycoside phosphotransferase" evidence="1">
    <location>
        <begin position="131"/>
        <end position="251"/>
    </location>
</feature>
<dbReference type="Pfam" id="PF01636">
    <property type="entry name" value="APH"/>
    <property type="match status" value="1"/>
</dbReference>
<proteinExistence type="predicted"/>
<dbReference type="Proteomes" id="UP000199087">
    <property type="component" value="Unassembled WGS sequence"/>
</dbReference>
<accession>A0A0U1P1X5</accession>
<evidence type="ECO:0000313" key="2">
    <source>
        <dbReference type="EMBL" id="CRK84279.1"/>
    </source>
</evidence>
<gene>
    <name evidence="2" type="ORF">BN000_04284</name>
</gene>
<organism evidence="2 3">
    <name type="scientific">Neobacillus massiliamazoniensis</name>
    <dbReference type="NCBI Taxonomy" id="1499688"/>
    <lineage>
        <taxon>Bacteria</taxon>
        <taxon>Bacillati</taxon>
        <taxon>Bacillota</taxon>
        <taxon>Bacilli</taxon>
        <taxon>Bacillales</taxon>
        <taxon>Bacillaceae</taxon>
        <taxon>Neobacillus</taxon>
    </lineage>
</organism>
<dbReference type="InterPro" id="IPR011009">
    <property type="entry name" value="Kinase-like_dom_sf"/>
</dbReference>
<name>A0A0U1P1X5_9BACI</name>
<evidence type="ECO:0000259" key="1">
    <source>
        <dbReference type="Pfam" id="PF01636"/>
    </source>
</evidence>
<dbReference type="STRING" id="1499688.BN000_04284"/>
<keyword evidence="3" id="KW-1185">Reference proteome</keyword>
<dbReference type="AlphaFoldDB" id="A0A0U1P1X5"/>
<sequence length="334" mass="39902">MGCLDISMKAMTNNIYGDDPYLNRLLSYFQSQFYEKIIRMVPIRNHVFLVKTEKHTYILKGYQSYSRLRLQEAFTETLRKEGFSKTYMFVSPEVKEPLFFEGTYFGCTKYIVPHKKEFTFHTEQNRQEGLGLLEQFHQVTASFETRYRTLLAKSDLIEKWSKRMHAFSSKSPLLSCFINKPYFSEIMSWANWSLDGMKKNRQFFQNEPYVILHGDVAHHNFLRDSAGNLNLIDFDLITIGNRALDILQYANRILPFLNWSYDQLTGYKQIQQFFQEDGFLYALVYPADIFREWNRLIREKLYPDKDKLKQVMDLTIGQFYERKNFIDQIIRAFL</sequence>
<reference evidence="3" key="1">
    <citation type="submission" date="2015-05" db="EMBL/GenBank/DDBJ databases">
        <authorList>
            <person name="Urmite Genomes"/>
        </authorList>
    </citation>
    <scope>NUCLEOTIDE SEQUENCE [LARGE SCALE GENOMIC DNA]</scope>
    <source>
        <strain evidence="3">LF1</strain>
    </source>
</reference>
<dbReference type="EMBL" id="CVRB01000004">
    <property type="protein sequence ID" value="CRK84279.1"/>
    <property type="molecule type" value="Genomic_DNA"/>
</dbReference>
<dbReference type="SUPFAM" id="SSF56112">
    <property type="entry name" value="Protein kinase-like (PK-like)"/>
    <property type="match status" value="1"/>
</dbReference>
<evidence type="ECO:0000313" key="3">
    <source>
        <dbReference type="Proteomes" id="UP000199087"/>
    </source>
</evidence>
<keyword evidence="2" id="KW-0808">Transferase</keyword>
<protein>
    <submittedName>
        <fullName evidence="2">Aminoglycoside phosphotransferase</fullName>
    </submittedName>
</protein>
<dbReference type="GO" id="GO:0016740">
    <property type="term" value="F:transferase activity"/>
    <property type="evidence" value="ECO:0007669"/>
    <property type="project" value="UniProtKB-KW"/>
</dbReference>
<dbReference type="InterPro" id="IPR002575">
    <property type="entry name" value="Aminoglycoside_PTrfase"/>
</dbReference>